<feature type="region of interest" description="Disordered" evidence="1">
    <location>
        <begin position="480"/>
        <end position="505"/>
    </location>
</feature>
<dbReference type="AlphaFoldDB" id="A0A5N7CN14"/>
<protein>
    <submittedName>
        <fullName evidence="2">Uncharacterized protein</fullName>
    </submittedName>
</protein>
<feature type="compositionally biased region" description="Polar residues" evidence="1">
    <location>
        <begin position="494"/>
        <end position="505"/>
    </location>
</feature>
<reference evidence="2" key="1">
    <citation type="submission" date="2019-04" db="EMBL/GenBank/DDBJ databases">
        <title>Friends and foes A comparative genomics studyof 23 Aspergillus species from section Flavi.</title>
        <authorList>
            <consortium name="DOE Joint Genome Institute"/>
            <person name="Kjaerbolling I."/>
            <person name="Vesth T."/>
            <person name="Frisvad J.C."/>
            <person name="Nybo J.L."/>
            <person name="Theobald S."/>
            <person name="Kildgaard S."/>
            <person name="Isbrandt T."/>
            <person name="Kuo A."/>
            <person name="Sato A."/>
            <person name="Lyhne E.K."/>
            <person name="Kogle M.E."/>
            <person name="Wiebenga A."/>
            <person name="Kun R.S."/>
            <person name="Lubbers R.J."/>
            <person name="Makela M.R."/>
            <person name="Barry K."/>
            <person name="Chovatia M."/>
            <person name="Clum A."/>
            <person name="Daum C."/>
            <person name="Haridas S."/>
            <person name="He G."/>
            <person name="LaButti K."/>
            <person name="Lipzen A."/>
            <person name="Mondo S."/>
            <person name="Riley R."/>
            <person name="Salamov A."/>
            <person name="Simmons B.A."/>
            <person name="Magnuson J.K."/>
            <person name="Henrissat B."/>
            <person name="Mortensen U.H."/>
            <person name="Larsen T.O."/>
            <person name="Devries R.P."/>
            <person name="Grigoriev I.V."/>
            <person name="Machida M."/>
            <person name="Baker S.E."/>
            <person name="Andersen M.R."/>
        </authorList>
    </citation>
    <scope>NUCLEOTIDE SEQUENCE [LARGE SCALE GENOMIC DNA]</scope>
    <source>
        <strain evidence="2">IBT 14317</strain>
    </source>
</reference>
<feature type="compositionally biased region" description="Low complexity" evidence="1">
    <location>
        <begin position="178"/>
        <end position="189"/>
    </location>
</feature>
<feature type="compositionally biased region" description="Polar residues" evidence="1">
    <location>
        <begin position="207"/>
        <end position="216"/>
    </location>
</feature>
<feature type="compositionally biased region" description="Polar residues" evidence="1">
    <location>
        <begin position="295"/>
        <end position="304"/>
    </location>
</feature>
<gene>
    <name evidence="2" type="ORF">BDV23DRAFT_194898</name>
</gene>
<name>A0A5N7CN14_PETAA</name>
<feature type="compositionally biased region" description="Low complexity" evidence="1">
    <location>
        <begin position="283"/>
        <end position="294"/>
    </location>
</feature>
<organism evidence="2">
    <name type="scientific">Petromyces alliaceus</name>
    <name type="common">Aspergillus alliaceus</name>
    <dbReference type="NCBI Taxonomy" id="209559"/>
    <lineage>
        <taxon>Eukaryota</taxon>
        <taxon>Fungi</taxon>
        <taxon>Dikarya</taxon>
        <taxon>Ascomycota</taxon>
        <taxon>Pezizomycotina</taxon>
        <taxon>Eurotiomycetes</taxon>
        <taxon>Eurotiomycetidae</taxon>
        <taxon>Eurotiales</taxon>
        <taxon>Aspergillaceae</taxon>
        <taxon>Aspergillus</taxon>
        <taxon>Aspergillus subgen. Circumdati</taxon>
    </lineage>
</organism>
<evidence type="ECO:0000313" key="2">
    <source>
        <dbReference type="EMBL" id="KAE8395279.1"/>
    </source>
</evidence>
<sequence>MSSMDCHNANMDMKTNYPHHQYALSTNNIPTYANRSIPSYYVTDEYPTAQGSIMAHPRYSPTVQPWRRQQPQSSLSFIPSTSPQPEQAEYTTAQPKRSADRVSPAPVSPFRSVRRMKQPFQLRLPSSPSLESIKSAARESRLSRTPSGNQTLRTWRSDQNLTTTSMETFGLLPSPPLSDSRVSHPSPSSAYFSPKPESDLDTEHGTPKSSIYTPTSEVYGVPRNEEPPRRADETTNVRMAHSNLMKQYGSDDGKLTPISTDSPRTSPSAVSPDIGICGKRSFSRSSIGSQRSRSGTMSSEGSWVPSSLSYCETWLQRAPVEVETVGERSKESNRRRIQIVQSHPPPERRREMRAPADEPVMFAVASKTKPKLVDIARQSSPAMSYSIPTPPQRPIPSTPDQGHLEISAFSPDTPLEMSDSGYVTSGPSCNSPGDYKQDKDDDFTDVSSIGSVSETVVCDKTSSGMTLLGQPPKPEIAQTVKPHVAQTVKPPSKTRGSVRSSNTAENGELKKWWDHEWTMDQLENSVKEFPRSMLRLTSPVIILVRHSDEKDIMRRFRQIFPDAADNLLDSLCAALIARNYVLSLASSKRKTAIYGHKPKLSRLDTVPERASAMLGAHITPSSPSRIKDRVLGSRSGELNKGLDRIIDDLLFAICGKKDDTLKSAVLVLTQVLETKT</sequence>
<feature type="region of interest" description="Disordered" evidence="1">
    <location>
        <begin position="62"/>
        <end position="304"/>
    </location>
</feature>
<feature type="compositionally biased region" description="Polar residues" evidence="1">
    <location>
        <begin position="421"/>
        <end position="431"/>
    </location>
</feature>
<feature type="compositionally biased region" description="Basic and acidic residues" evidence="1">
    <location>
        <begin position="325"/>
        <end position="334"/>
    </location>
</feature>
<feature type="compositionally biased region" description="Basic and acidic residues" evidence="1">
    <location>
        <begin position="196"/>
        <end position="206"/>
    </location>
</feature>
<feature type="compositionally biased region" description="Pro residues" evidence="1">
    <location>
        <begin position="388"/>
        <end position="397"/>
    </location>
</feature>
<feature type="compositionally biased region" description="Polar residues" evidence="1">
    <location>
        <begin position="62"/>
        <end position="95"/>
    </location>
</feature>
<accession>A0A5N7CN14</accession>
<feature type="compositionally biased region" description="Polar residues" evidence="1">
    <location>
        <begin position="143"/>
        <end position="167"/>
    </location>
</feature>
<feature type="region of interest" description="Disordered" evidence="1">
    <location>
        <begin position="379"/>
        <end position="442"/>
    </location>
</feature>
<dbReference type="OrthoDB" id="4219928at2759"/>
<feature type="region of interest" description="Disordered" evidence="1">
    <location>
        <begin position="325"/>
        <end position="352"/>
    </location>
</feature>
<feature type="compositionally biased region" description="Basic and acidic residues" evidence="1">
    <location>
        <begin position="223"/>
        <end position="235"/>
    </location>
</feature>
<evidence type="ECO:0000256" key="1">
    <source>
        <dbReference type="SAM" id="MobiDB-lite"/>
    </source>
</evidence>
<feature type="compositionally biased region" description="Polar residues" evidence="1">
    <location>
        <begin position="257"/>
        <end position="269"/>
    </location>
</feature>
<proteinExistence type="predicted"/>
<dbReference type="Proteomes" id="UP000326877">
    <property type="component" value="Unassembled WGS sequence"/>
</dbReference>
<dbReference type="EMBL" id="ML735219">
    <property type="protein sequence ID" value="KAE8395279.1"/>
    <property type="molecule type" value="Genomic_DNA"/>
</dbReference>